<dbReference type="Proteomes" id="UP000747110">
    <property type="component" value="Unassembled WGS sequence"/>
</dbReference>
<dbReference type="PANTHER" id="PTHR11440">
    <property type="entry name" value="LECITHIN-CHOLESTEROL ACYLTRANSFERASE-RELATED"/>
    <property type="match status" value="1"/>
</dbReference>
<organism evidence="2 3">
    <name type="scientific">Volvox reticuliferus</name>
    <dbReference type="NCBI Taxonomy" id="1737510"/>
    <lineage>
        <taxon>Eukaryota</taxon>
        <taxon>Viridiplantae</taxon>
        <taxon>Chlorophyta</taxon>
        <taxon>core chlorophytes</taxon>
        <taxon>Chlorophyceae</taxon>
        <taxon>CS clade</taxon>
        <taxon>Chlamydomonadales</taxon>
        <taxon>Volvocaceae</taxon>
        <taxon>Volvox</taxon>
    </lineage>
</organism>
<dbReference type="OrthoDB" id="190846at2759"/>
<feature type="region of interest" description="Disordered" evidence="1">
    <location>
        <begin position="206"/>
        <end position="226"/>
    </location>
</feature>
<evidence type="ECO:0000256" key="1">
    <source>
        <dbReference type="SAM" id="MobiDB-lite"/>
    </source>
</evidence>
<feature type="region of interest" description="Disordered" evidence="1">
    <location>
        <begin position="242"/>
        <end position="304"/>
    </location>
</feature>
<evidence type="ECO:0000313" key="3">
    <source>
        <dbReference type="Proteomes" id="UP000747110"/>
    </source>
</evidence>
<name>A0A8J4FMR6_9CHLO</name>
<evidence type="ECO:0000313" key="2">
    <source>
        <dbReference type="EMBL" id="GIL78559.1"/>
    </source>
</evidence>
<dbReference type="EMBL" id="BNCP01000013">
    <property type="protein sequence ID" value="GIL78559.1"/>
    <property type="molecule type" value="Genomic_DNA"/>
</dbReference>
<proteinExistence type="predicted"/>
<protein>
    <submittedName>
        <fullName evidence="2">Uncharacterized protein</fullName>
    </submittedName>
</protein>
<dbReference type="AlphaFoldDB" id="A0A8J4FMR6"/>
<reference evidence="2" key="1">
    <citation type="journal article" date="2021" name="Proc. Natl. Acad. Sci. U.S.A.">
        <title>Three genomes in the algal genus Volvox reveal the fate of a haploid sex-determining region after a transition to homothallism.</title>
        <authorList>
            <person name="Yamamoto K."/>
            <person name="Hamaji T."/>
            <person name="Kawai-Toyooka H."/>
            <person name="Matsuzaki R."/>
            <person name="Takahashi F."/>
            <person name="Nishimura Y."/>
            <person name="Kawachi M."/>
            <person name="Noguchi H."/>
            <person name="Minakuchi Y."/>
            <person name="Umen J.G."/>
            <person name="Toyoda A."/>
            <person name="Nozaki H."/>
        </authorList>
    </citation>
    <scope>NUCLEOTIDE SEQUENCE</scope>
    <source>
        <strain evidence="2">NIES-3786</strain>
    </source>
</reference>
<gene>
    <name evidence="2" type="ORF">Vretifemale_7932</name>
</gene>
<feature type="non-terminal residue" evidence="2">
    <location>
        <position position="1"/>
    </location>
</feature>
<feature type="region of interest" description="Disordered" evidence="1">
    <location>
        <begin position="21"/>
        <end position="42"/>
    </location>
</feature>
<accession>A0A8J4FMR6</accession>
<feature type="compositionally biased region" description="Low complexity" evidence="1">
    <location>
        <begin position="249"/>
        <end position="272"/>
    </location>
</feature>
<keyword evidence="3" id="KW-1185">Reference proteome</keyword>
<feature type="compositionally biased region" description="Low complexity" evidence="1">
    <location>
        <begin position="215"/>
        <end position="226"/>
    </location>
</feature>
<feature type="compositionally biased region" description="Low complexity" evidence="1">
    <location>
        <begin position="292"/>
        <end position="304"/>
    </location>
</feature>
<comment type="caution">
    <text evidence="2">The sequence shown here is derived from an EMBL/GenBank/DDBJ whole genome shotgun (WGS) entry which is preliminary data.</text>
</comment>
<sequence>VLAAAATASQHQREELSRLVHNVSEAAEPPLSPPSEKPAEAISAKAVADVLDASSSSNSCSSSSSSPMTRITDTLKRLVSSGGSDIDPADYLNSEHVTRLDVSGFLALLREVGGPLVDQHMTEWAAVDLAEAEAQGESVRRRVAAVADNATPQAQQALGGARRLRETVRRRIALFPDATRTPLPNAPSTSMVCLYGIGLPTERGYHYLRPPPQGSPSTSAAATAAGVAGPHDLAAEAAAAISPTAGREGSTTAAPPSASGAGDAAAAAAAAGSDGGSGSTSSPPPPHNPLFSGEESSPESGSDASAGWMILKDVSSPGTSLDVGVQLSDGDGSVPLLSLGLMCRHGWRVGGSLNPGGMRVVTREFKHRSVSLLQDARGGPATAAHIEILGNEAVMQDVIRVAAGRLDELDDIIHSDIDRIAAAVDL</sequence>